<dbReference type="Pfam" id="PF25043">
    <property type="entry name" value="DUF7788"/>
    <property type="match status" value="1"/>
</dbReference>
<dbReference type="InterPro" id="IPR011205">
    <property type="entry name" value="UCP015417_vWA"/>
</dbReference>
<sequence>MSLWQTYNKAPHAYRLLSLRLSTAKTTTATVRISTIKTMSTAASTSQIVTLPVIPELYNPSFLDVLLPVRGATASVQKSQTEPRHPMMDALKASASLTLTENLSPAYSSTSSAVLDAFQTLKPYASDSNIPAALKKAWAEDPQLTLRLIWNSRSIHDGKGEKEVFYQAFGWLYENHPRTAIANLRQLVEPVCSIGKGKHAPHGYWKDLSNIVALAAVDELRPLPGPSKFLHCPKMPRQRRRPRYSSRTESPPSEDSEIQEARIDMHIQRQTTEKAKGREQRIAANLCFHAQLVSKLSSDPRFRALYIAVARLYAERLREDISLFERANSLPHGEERTTLMRQISLAGKWAPTPGGSHDRPTNLATAIALLLHNEHSVGPALSTSHDTELATAEAHVLRSFYQRWVLAPLRKANSCPEPLMSSNRWTEIIYTCVPSTCMKNNTAAFFKHDPSGFERYLESVESGKKTISGATLMPHEIVRAAMLSYQDSQYQPTPGKPSIKDIRKRLAQTQLRAIEAQWKTMIERVREAGTLDNALAICDVSGSMGFISDVKSSGHVEPILPAISLSLVLAQIAKPPFANNFITFSAEPEFVQLDPSLPLGELVDSMSNASWNMNTNLNAVFLDLLLPLALRNNLKQEDMIKRLFVFSDMQFDASQPYSDANANAESAWETNHDVIEKAFREAGYEMPEIVYWNLEQERDAFPVLYDRKGVAMMNGFSPAMLKVFLGEGEETKENMDVDDGWETVEADPVKNTKDEFNPINVMKKALAKKSFDGLVVVD</sequence>
<dbReference type="InterPro" id="IPR056690">
    <property type="entry name" value="DUF7788"/>
</dbReference>
<dbReference type="Gene3D" id="3.40.50.410">
    <property type="entry name" value="von Willebrand factor, type A domain"/>
    <property type="match status" value="1"/>
</dbReference>
<evidence type="ECO:0000259" key="3">
    <source>
        <dbReference type="Pfam" id="PF25043"/>
    </source>
</evidence>
<dbReference type="AlphaFoldDB" id="A0A2R6QBM6"/>
<dbReference type="InterPro" id="IPR058580">
    <property type="entry name" value="DUF2828"/>
</dbReference>
<evidence type="ECO:0000313" key="4">
    <source>
        <dbReference type="EMBL" id="PSS05542.1"/>
    </source>
</evidence>
<accession>A0A2R6QBM6</accession>
<feature type="compositionally biased region" description="Basic residues" evidence="1">
    <location>
        <begin position="234"/>
        <end position="244"/>
    </location>
</feature>
<feature type="domain" description="DUF2828" evidence="2">
    <location>
        <begin position="100"/>
        <end position="531"/>
    </location>
</feature>
<evidence type="ECO:0000259" key="2">
    <source>
        <dbReference type="Pfam" id="PF11443"/>
    </source>
</evidence>
<name>A0A2R6QBM6_9APHY</name>
<evidence type="ECO:0000256" key="1">
    <source>
        <dbReference type="SAM" id="MobiDB-lite"/>
    </source>
</evidence>
<organism evidence="4 5">
    <name type="scientific">Hermanssonia centrifuga</name>
    <dbReference type="NCBI Taxonomy" id="98765"/>
    <lineage>
        <taxon>Eukaryota</taxon>
        <taxon>Fungi</taxon>
        <taxon>Dikarya</taxon>
        <taxon>Basidiomycota</taxon>
        <taxon>Agaricomycotina</taxon>
        <taxon>Agaricomycetes</taxon>
        <taxon>Polyporales</taxon>
        <taxon>Meruliaceae</taxon>
        <taxon>Hermanssonia</taxon>
    </lineage>
</organism>
<keyword evidence="5" id="KW-1185">Reference proteome</keyword>
<dbReference type="OrthoDB" id="1149618at2759"/>
<gene>
    <name evidence="4" type="ORF">PHLCEN_2v3744</name>
</gene>
<dbReference type="EMBL" id="MLYV02000367">
    <property type="protein sequence ID" value="PSS05542.1"/>
    <property type="molecule type" value="Genomic_DNA"/>
</dbReference>
<dbReference type="PIRSF" id="PIRSF015417">
    <property type="entry name" value="T31B5_30_vWA"/>
    <property type="match status" value="1"/>
</dbReference>
<comment type="caution">
    <text evidence="4">The sequence shown here is derived from an EMBL/GenBank/DDBJ whole genome shotgun (WGS) entry which is preliminary data.</text>
</comment>
<reference evidence="4 5" key="1">
    <citation type="submission" date="2018-02" db="EMBL/GenBank/DDBJ databases">
        <title>Genome sequence of the basidiomycete white-rot fungus Phlebia centrifuga.</title>
        <authorList>
            <person name="Granchi Z."/>
            <person name="Peng M."/>
            <person name="de Vries R.P."/>
            <person name="Hilden K."/>
            <person name="Makela M.R."/>
            <person name="Grigoriev I."/>
            <person name="Riley R."/>
        </authorList>
    </citation>
    <scope>NUCLEOTIDE SEQUENCE [LARGE SCALE GENOMIC DNA]</scope>
    <source>
        <strain evidence="4 5">FBCC195</strain>
    </source>
</reference>
<feature type="region of interest" description="Disordered" evidence="1">
    <location>
        <begin position="228"/>
        <end position="258"/>
    </location>
</feature>
<evidence type="ECO:0000313" key="5">
    <source>
        <dbReference type="Proteomes" id="UP000186601"/>
    </source>
</evidence>
<dbReference type="InterPro" id="IPR036465">
    <property type="entry name" value="vWFA_dom_sf"/>
</dbReference>
<feature type="domain" description="DUF7788" evidence="3">
    <location>
        <begin position="533"/>
        <end position="765"/>
    </location>
</feature>
<dbReference type="PANTHER" id="PTHR31373">
    <property type="entry name" value="OS06G0652100 PROTEIN"/>
    <property type="match status" value="1"/>
</dbReference>
<dbReference type="Pfam" id="PF11443">
    <property type="entry name" value="DUF2828"/>
    <property type="match status" value="1"/>
</dbReference>
<dbReference type="Proteomes" id="UP000186601">
    <property type="component" value="Unassembled WGS sequence"/>
</dbReference>
<dbReference type="PANTHER" id="PTHR31373:SF27">
    <property type="entry name" value="TROVE DOMAIN-CONTAINING PROTEIN"/>
    <property type="match status" value="1"/>
</dbReference>
<protein>
    <submittedName>
        <fullName evidence="4">Uncharacterized protein</fullName>
    </submittedName>
</protein>
<proteinExistence type="predicted"/>